<comment type="caution">
    <text evidence="2">The sequence shown here is derived from an EMBL/GenBank/DDBJ whole genome shotgun (WGS) entry which is preliminary data.</text>
</comment>
<keyword evidence="3" id="KW-1185">Reference proteome</keyword>
<feature type="signal peptide" evidence="1">
    <location>
        <begin position="1"/>
        <end position="15"/>
    </location>
</feature>
<accession>A0ABV0RCN5</accession>
<keyword evidence="1" id="KW-0732">Signal</keyword>
<dbReference type="EMBL" id="JAHRIN010042104">
    <property type="protein sequence ID" value="MEQ2205461.1"/>
    <property type="molecule type" value="Genomic_DNA"/>
</dbReference>
<proteinExistence type="predicted"/>
<name>A0ABV0RCN5_9TELE</name>
<protein>
    <recommendedName>
        <fullName evidence="4">Secreted protein</fullName>
    </recommendedName>
</protein>
<feature type="chain" id="PRO_5046907382" description="Secreted protein" evidence="1">
    <location>
        <begin position="16"/>
        <end position="125"/>
    </location>
</feature>
<organism evidence="2 3">
    <name type="scientific">Xenoophorus captivus</name>
    <dbReference type="NCBI Taxonomy" id="1517983"/>
    <lineage>
        <taxon>Eukaryota</taxon>
        <taxon>Metazoa</taxon>
        <taxon>Chordata</taxon>
        <taxon>Craniata</taxon>
        <taxon>Vertebrata</taxon>
        <taxon>Euteleostomi</taxon>
        <taxon>Actinopterygii</taxon>
        <taxon>Neopterygii</taxon>
        <taxon>Teleostei</taxon>
        <taxon>Neoteleostei</taxon>
        <taxon>Acanthomorphata</taxon>
        <taxon>Ovalentaria</taxon>
        <taxon>Atherinomorphae</taxon>
        <taxon>Cyprinodontiformes</taxon>
        <taxon>Goodeidae</taxon>
        <taxon>Xenoophorus</taxon>
    </lineage>
</organism>
<dbReference type="Proteomes" id="UP001434883">
    <property type="component" value="Unassembled WGS sequence"/>
</dbReference>
<evidence type="ECO:0008006" key="4">
    <source>
        <dbReference type="Google" id="ProtNLM"/>
    </source>
</evidence>
<evidence type="ECO:0000256" key="1">
    <source>
        <dbReference type="SAM" id="SignalP"/>
    </source>
</evidence>
<sequence>MSSCLISLIVHSASAKCSLQVCACVSVDRFHRSIPQPICLAGLFTVLHLRQGEPSLQESSLNLSSLCPLLLFCFSTGLGKVNEKIRSADTPTSLLHIPLFQLLSSSNVSVDSCTYLLLLPDQVKG</sequence>
<evidence type="ECO:0000313" key="3">
    <source>
        <dbReference type="Proteomes" id="UP001434883"/>
    </source>
</evidence>
<evidence type="ECO:0000313" key="2">
    <source>
        <dbReference type="EMBL" id="MEQ2205461.1"/>
    </source>
</evidence>
<gene>
    <name evidence="2" type="ORF">XENOCAPTIV_030475</name>
</gene>
<reference evidence="2 3" key="1">
    <citation type="submission" date="2021-06" db="EMBL/GenBank/DDBJ databases">
        <authorList>
            <person name="Palmer J.M."/>
        </authorList>
    </citation>
    <scope>NUCLEOTIDE SEQUENCE [LARGE SCALE GENOMIC DNA]</scope>
    <source>
        <strain evidence="2 3">XC_2019</strain>
        <tissue evidence="2">Muscle</tissue>
    </source>
</reference>